<dbReference type="AlphaFoldDB" id="A0A9D3YL21"/>
<keyword evidence="3" id="KW-1185">Reference proteome</keyword>
<protein>
    <submittedName>
        <fullName evidence="2">Uncharacterized protein</fullName>
    </submittedName>
</protein>
<evidence type="ECO:0000313" key="3">
    <source>
        <dbReference type="Proteomes" id="UP000828390"/>
    </source>
</evidence>
<accession>A0A9D3YL21</accession>
<name>A0A9D3YL21_DREPO</name>
<reference evidence="2" key="1">
    <citation type="journal article" date="2019" name="bioRxiv">
        <title>The Genome of the Zebra Mussel, Dreissena polymorpha: A Resource for Invasive Species Research.</title>
        <authorList>
            <person name="McCartney M.A."/>
            <person name="Auch B."/>
            <person name="Kono T."/>
            <person name="Mallez S."/>
            <person name="Zhang Y."/>
            <person name="Obille A."/>
            <person name="Becker A."/>
            <person name="Abrahante J.E."/>
            <person name="Garbe J."/>
            <person name="Badalamenti J.P."/>
            <person name="Herman A."/>
            <person name="Mangelson H."/>
            <person name="Liachko I."/>
            <person name="Sullivan S."/>
            <person name="Sone E.D."/>
            <person name="Koren S."/>
            <person name="Silverstein K.A.T."/>
            <person name="Beckman K.B."/>
            <person name="Gohl D.M."/>
        </authorList>
    </citation>
    <scope>NUCLEOTIDE SEQUENCE</scope>
    <source>
        <strain evidence="2">Duluth1</strain>
        <tissue evidence="2">Whole animal</tissue>
    </source>
</reference>
<gene>
    <name evidence="2" type="ORF">DPMN_076959</name>
</gene>
<organism evidence="2 3">
    <name type="scientific">Dreissena polymorpha</name>
    <name type="common">Zebra mussel</name>
    <name type="synonym">Mytilus polymorpha</name>
    <dbReference type="NCBI Taxonomy" id="45954"/>
    <lineage>
        <taxon>Eukaryota</taxon>
        <taxon>Metazoa</taxon>
        <taxon>Spiralia</taxon>
        <taxon>Lophotrochozoa</taxon>
        <taxon>Mollusca</taxon>
        <taxon>Bivalvia</taxon>
        <taxon>Autobranchia</taxon>
        <taxon>Heteroconchia</taxon>
        <taxon>Euheterodonta</taxon>
        <taxon>Imparidentia</taxon>
        <taxon>Neoheterodontei</taxon>
        <taxon>Myida</taxon>
        <taxon>Dreissenoidea</taxon>
        <taxon>Dreissenidae</taxon>
        <taxon>Dreissena</taxon>
    </lineage>
</organism>
<dbReference type="EMBL" id="JAIWYP010000015">
    <property type="protein sequence ID" value="KAH3701961.1"/>
    <property type="molecule type" value="Genomic_DNA"/>
</dbReference>
<evidence type="ECO:0000256" key="1">
    <source>
        <dbReference type="SAM" id="MobiDB-lite"/>
    </source>
</evidence>
<sequence>MARGKNRGCQGSVGELMARGRKRGYPEIVMELIARGKKRGYQGSVRREGERQGTRE</sequence>
<feature type="region of interest" description="Disordered" evidence="1">
    <location>
        <begin position="1"/>
        <end position="20"/>
    </location>
</feature>
<proteinExistence type="predicted"/>
<reference evidence="2" key="2">
    <citation type="submission" date="2020-11" db="EMBL/GenBank/DDBJ databases">
        <authorList>
            <person name="McCartney M.A."/>
            <person name="Auch B."/>
            <person name="Kono T."/>
            <person name="Mallez S."/>
            <person name="Becker A."/>
            <person name="Gohl D.M."/>
            <person name="Silverstein K.A.T."/>
            <person name="Koren S."/>
            <person name="Bechman K.B."/>
            <person name="Herman A."/>
            <person name="Abrahante J.E."/>
            <person name="Garbe J."/>
        </authorList>
    </citation>
    <scope>NUCLEOTIDE SEQUENCE</scope>
    <source>
        <strain evidence="2">Duluth1</strain>
        <tissue evidence="2">Whole animal</tissue>
    </source>
</reference>
<evidence type="ECO:0000313" key="2">
    <source>
        <dbReference type="EMBL" id="KAH3701961.1"/>
    </source>
</evidence>
<feature type="region of interest" description="Disordered" evidence="1">
    <location>
        <begin position="36"/>
        <end position="56"/>
    </location>
</feature>
<feature type="compositionally biased region" description="Basic and acidic residues" evidence="1">
    <location>
        <begin position="45"/>
        <end position="56"/>
    </location>
</feature>
<dbReference type="Proteomes" id="UP000828390">
    <property type="component" value="Unassembled WGS sequence"/>
</dbReference>
<comment type="caution">
    <text evidence="2">The sequence shown here is derived from an EMBL/GenBank/DDBJ whole genome shotgun (WGS) entry which is preliminary data.</text>
</comment>